<evidence type="ECO:0000313" key="7">
    <source>
        <dbReference type="EMBL" id="SCL35502.1"/>
    </source>
</evidence>
<feature type="transmembrane region" description="Helical" evidence="6">
    <location>
        <begin position="22"/>
        <end position="42"/>
    </location>
</feature>
<dbReference type="Pfam" id="PF02653">
    <property type="entry name" value="BPD_transp_2"/>
    <property type="match status" value="1"/>
</dbReference>
<evidence type="ECO:0000256" key="4">
    <source>
        <dbReference type="ARBA" id="ARBA00022989"/>
    </source>
</evidence>
<dbReference type="STRING" id="568872.GA0070624_5278"/>
<gene>
    <name evidence="7" type="ORF">GA0070624_5278</name>
</gene>
<protein>
    <submittedName>
        <fullName evidence="7">Amino acid/amide ABC transporter membrane protein 2, HAAT family</fullName>
    </submittedName>
</protein>
<accession>A0A1C6T1N5</accession>
<feature type="transmembrane region" description="Helical" evidence="6">
    <location>
        <begin position="221"/>
        <end position="238"/>
    </location>
</feature>
<dbReference type="PANTHER" id="PTHR30482">
    <property type="entry name" value="HIGH-AFFINITY BRANCHED-CHAIN AMINO ACID TRANSPORT SYSTEM PERMEASE"/>
    <property type="match status" value="1"/>
</dbReference>
<proteinExistence type="predicted"/>
<dbReference type="CDD" id="cd06581">
    <property type="entry name" value="TM_PBP1_LivM_like"/>
    <property type="match status" value="1"/>
</dbReference>
<dbReference type="InterPro" id="IPR043428">
    <property type="entry name" value="LivM-like"/>
</dbReference>
<evidence type="ECO:0000256" key="5">
    <source>
        <dbReference type="ARBA" id="ARBA00023136"/>
    </source>
</evidence>
<dbReference type="InterPro" id="IPR001851">
    <property type="entry name" value="ABC_transp_permease"/>
</dbReference>
<keyword evidence="2" id="KW-1003">Cell membrane</keyword>
<dbReference type="EMBL" id="FMHV01000002">
    <property type="protein sequence ID" value="SCL35502.1"/>
    <property type="molecule type" value="Genomic_DNA"/>
</dbReference>
<evidence type="ECO:0000256" key="2">
    <source>
        <dbReference type="ARBA" id="ARBA00022475"/>
    </source>
</evidence>
<dbReference type="Proteomes" id="UP000199413">
    <property type="component" value="Unassembled WGS sequence"/>
</dbReference>
<comment type="subcellular location">
    <subcellularLocation>
        <location evidence="1">Cell membrane</location>
        <topology evidence="1">Multi-pass membrane protein</topology>
    </subcellularLocation>
</comment>
<evidence type="ECO:0000313" key="8">
    <source>
        <dbReference type="Proteomes" id="UP000199413"/>
    </source>
</evidence>
<feature type="transmembrane region" description="Helical" evidence="6">
    <location>
        <begin position="88"/>
        <end position="107"/>
    </location>
</feature>
<keyword evidence="8" id="KW-1185">Reference proteome</keyword>
<dbReference type="GO" id="GO:0015658">
    <property type="term" value="F:branched-chain amino acid transmembrane transporter activity"/>
    <property type="evidence" value="ECO:0007669"/>
    <property type="project" value="InterPro"/>
</dbReference>
<organism evidence="7 8">
    <name type="scientific">Micromonospora rhizosphaerae</name>
    <dbReference type="NCBI Taxonomy" id="568872"/>
    <lineage>
        <taxon>Bacteria</taxon>
        <taxon>Bacillati</taxon>
        <taxon>Actinomycetota</taxon>
        <taxon>Actinomycetes</taxon>
        <taxon>Micromonosporales</taxon>
        <taxon>Micromonosporaceae</taxon>
        <taxon>Micromonospora</taxon>
    </lineage>
</organism>
<keyword evidence="3 6" id="KW-0812">Transmembrane</keyword>
<dbReference type="PANTHER" id="PTHR30482:SF10">
    <property type="entry name" value="HIGH-AFFINITY BRANCHED-CHAIN AMINO ACID TRANSPORT PROTEIN BRAE"/>
    <property type="match status" value="1"/>
</dbReference>
<feature type="transmembrane region" description="Helical" evidence="6">
    <location>
        <begin position="128"/>
        <end position="148"/>
    </location>
</feature>
<reference evidence="8" key="1">
    <citation type="submission" date="2016-06" db="EMBL/GenBank/DDBJ databases">
        <authorList>
            <person name="Varghese N."/>
            <person name="Submissions Spin"/>
        </authorList>
    </citation>
    <scope>NUCLEOTIDE SEQUENCE [LARGE SCALE GENOMIC DNA]</scope>
    <source>
        <strain evidence="8">DSM 45431</strain>
    </source>
</reference>
<evidence type="ECO:0000256" key="6">
    <source>
        <dbReference type="SAM" id="Phobius"/>
    </source>
</evidence>
<evidence type="ECO:0000256" key="3">
    <source>
        <dbReference type="ARBA" id="ARBA00022692"/>
    </source>
</evidence>
<feature type="transmembrane region" description="Helical" evidence="6">
    <location>
        <begin position="351"/>
        <end position="371"/>
    </location>
</feature>
<evidence type="ECO:0000256" key="1">
    <source>
        <dbReference type="ARBA" id="ARBA00004651"/>
    </source>
</evidence>
<dbReference type="AlphaFoldDB" id="A0A1C6T1N5"/>
<feature type="transmembrane region" description="Helical" evidence="6">
    <location>
        <begin position="306"/>
        <end position="331"/>
    </location>
</feature>
<keyword evidence="5 6" id="KW-0472">Membrane</keyword>
<name>A0A1C6T1N5_9ACTN</name>
<keyword evidence="4 6" id="KW-1133">Transmembrane helix</keyword>
<dbReference type="GO" id="GO:0005886">
    <property type="term" value="C:plasma membrane"/>
    <property type="evidence" value="ECO:0007669"/>
    <property type="project" value="UniProtKB-SubCell"/>
</dbReference>
<sequence length="420" mass="45617">MGYDLSRPVPPPQRRRWVPEHLRWPIGFALAALAVFFLHYYASRLGADGFLQTWLPRASLNEALVWVICALGLNIVVGYAGLLDLGFVAFWAIGGYTAAWLMSAFFYQIRVHLLGSVPTNQPGIHFSFWMVLVAGAALCFVFGVIIGAPTLRLRSDYLALVTLGFGEIIPQVFRNGDNVFGFNLSNGDKSITPVDPIYSVAIEANGLSIRNLGPFDLLSKYLIFVALAALIIFISLRLREGKLGRAWLAIREDEVAASAMGVPLMRTKLAAYGIGAVAGGIGGVAYATHVNGAFAGTFRFSISITLLAMVVLGGMGNVWGVTLGALILAWVNSTGLPQFGNAFNAQFGTEINFTSYNFLLFGGALVLMMLFKREGFLPESRTRLVLREHEKTAVGQDAIEVDELDEQVERAAAGEGSDRR</sequence>
<feature type="transmembrane region" description="Helical" evidence="6">
    <location>
        <begin position="63"/>
        <end position="82"/>
    </location>
</feature>